<evidence type="ECO:0000256" key="5">
    <source>
        <dbReference type="SAM" id="Phobius"/>
    </source>
</evidence>
<evidence type="ECO:0000256" key="2">
    <source>
        <dbReference type="ARBA" id="ARBA00022692"/>
    </source>
</evidence>
<name>L1IFW8_GUITC</name>
<accession>L1IFW8</accession>
<dbReference type="OrthoDB" id="6418713at2759"/>
<dbReference type="PANTHER" id="PTHR11132">
    <property type="entry name" value="SOLUTE CARRIER FAMILY 35"/>
    <property type="match status" value="1"/>
</dbReference>
<dbReference type="PaxDb" id="55529-EKX34977"/>
<feature type="transmembrane region" description="Helical" evidence="5">
    <location>
        <begin position="135"/>
        <end position="154"/>
    </location>
</feature>
<protein>
    <recommendedName>
        <fullName evidence="6">Sugar phosphate transporter domain-containing protein</fullName>
    </recommendedName>
</protein>
<dbReference type="OMA" id="SYPLAVW"/>
<evidence type="ECO:0000256" key="3">
    <source>
        <dbReference type="ARBA" id="ARBA00022989"/>
    </source>
</evidence>
<sequence length="410" mass="43399">MAWRQGTMLALACAAMTEAFVMNGGRMAMMKTGASSALCKIPSSQPSRLAACKPSALAGPAKDDLVLASSSSLKYESRLPAFRQAVTSLKASSDSAGTKKAGRLLLGFYFFAWYVLNVGYNIVVKKTLNICPLPWTFAVIQLGAGILWLAPQWLSGIRAIPKPSEENLKALTKVAVFHGFGQLATVTAMGLGSVSFVNVVKALEPICTALIGLIVTGRNLPWQVWLSMLPVVGGVGLASASELSFTWGCFLAAMFSNVVYATRGVLSKESMEMSNPGENMTAENTYAVVTLIAFVLMLPFALFLEGSKVASGLAMALDAVSPLKLAQMVVATGLLYYTYNEMAFLVLGSVAPVTQSVGNTVKRVVVIVAAAIVFQTPMTPLGIIGSSTAILGVLLYSVIKGRFPDKPKKD</sequence>
<feature type="non-terminal residue" evidence="7">
    <location>
        <position position="410"/>
    </location>
</feature>
<comment type="subcellular location">
    <subcellularLocation>
        <location evidence="1">Membrane</location>
        <topology evidence="1">Multi-pass membrane protein</topology>
    </subcellularLocation>
</comment>
<feature type="transmembrane region" description="Helical" evidence="5">
    <location>
        <begin position="6"/>
        <end position="25"/>
    </location>
</feature>
<dbReference type="HOGENOM" id="CLU_019048_0_0_1"/>
<evidence type="ECO:0000313" key="8">
    <source>
        <dbReference type="EnsemblProtists" id="EKX34977"/>
    </source>
</evidence>
<dbReference type="InterPro" id="IPR050186">
    <property type="entry name" value="TPT_transporter"/>
</dbReference>
<evidence type="ECO:0000256" key="1">
    <source>
        <dbReference type="ARBA" id="ARBA00004141"/>
    </source>
</evidence>
<feature type="domain" description="Sugar phosphate transporter" evidence="6">
    <location>
        <begin position="106"/>
        <end position="397"/>
    </location>
</feature>
<evidence type="ECO:0000313" key="7">
    <source>
        <dbReference type="EMBL" id="EKX34977.1"/>
    </source>
</evidence>
<dbReference type="InterPro" id="IPR004853">
    <property type="entry name" value="Sugar_P_trans_dom"/>
</dbReference>
<dbReference type="RefSeq" id="XP_005821957.1">
    <property type="nucleotide sequence ID" value="XM_005821900.1"/>
</dbReference>
<dbReference type="SUPFAM" id="SSF103481">
    <property type="entry name" value="Multidrug resistance efflux transporter EmrE"/>
    <property type="match status" value="1"/>
</dbReference>
<keyword evidence="4 5" id="KW-0472">Membrane</keyword>
<feature type="transmembrane region" description="Helical" evidence="5">
    <location>
        <begin position="104"/>
        <end position="123"/>
    </location>
</feature>
<evidence type="ECO:0000256" key="4">
    <source>
        <dbReference type="ARBA" id="ARBA00023136"/>
    </source>
</evidence>
<reference evidence="9" key="2">
    <citation type="submission" date="2012-11" db="EMBL/GenBank/DDBJ databases">
        <authorList>
            <person name="Kuo A."/>
            <person name="Curtis B.A."/>
            <person name="Tanifuji G."/>
            <person name="Burki F."/>
            <person name="Gruber A."/>
            <person name="Irimia M."/>
            <person name="Maruyama S."/>
            <person name="Arias M.C."/>
            <person name="Ball S.G."/>
            <person name="Gile G.H."/>
            <person name="Hirakawa Y."/>
            <person name="Hopkins J.F."/>
            <person name="Rensing S.A."/>
            <person name="Schmutz J."/>
            <person name="Symeonidi A."/>
            <person name="Elias M."/>
            <person name="Eveleigh R.J."/>
            <person name="Herman E.K."/>
            <person name="Klute M.J."/>
            <person name="Nakayama T."/>
            <person name="Obornik M."/>
            <person name="Reyes-Prieto A."/>
            <person name="Armbrust E.V."/>
            <person name="Aves S.J."/>
            <person name="Beiko R.G."/>
            <person name="Coutinho P."/>
            <person name="Dacks J.B."/>
            <person name="Durnford D.G."/>
            <person name="Fast N.M."/>
            <person name="Green B.R."/>
            <person name="Grisdale C."/>
            <person name="Hempe F."/>
            <person name="Henrissat B."/>
            <person name="Hoppner M.P."/>
            <person name="Ishida K.-I."/>
            <person name="Kim E."/>
            <person name="Koreny L."/>
            <person name="Kroth P.G."/>
            <person name="Liu Y."/>
            <person name="Malik S.-B."/>
            <person name="Maier U.G."/>
            <person name="McRose D."/>
            <person name="Mock T."/>
            <person name="Neilson J.A."/>
            <person name="Onodera N.T."/>
            <person name="Poole A.M."/>
            <person name="Pritham E.J."/>
            <person name="Richards T.A."/>
            <person name="Rocap G."/>
            <person name="Roy S.W."/>
            <person name="Sarai C."/>
            <person name="Schaack S."/>
            <person name="Shirato S."/>
            <person name="Slamovits C.H."/>
            <person name="Spencer D.F."/>
            <person name="Suzuki S."/>
            <person name="Worden A.Z."/>
            <person name="Zauner S."/>
            <person name="Barry K."/>
            <person name="Bell C."/>
            <person name="Bharti A.K."/>
            <person name="Crow J.A."/>
            <person name="Grimwood J."/>
            <person name="Kramer R."/>
            <person name="Lindquist E."/>
            <person name="Lucas S."/>
            <person name="Salamov A."/>
            <person name="McFadden G.I."/>
            <person name="Lane C.E."/>
            <person name="Keeling P.J."/>
            <person name="Gray M.W."/>
            <person name="Grigoriev I.V."/>
            <person name="Archibald J.M."/>
        </authorList>
    </citation>
    <scope>NUCLEOTIDE SEQUENCE</scope>
    <source>
        <strain evidence="9">CCMP2712</strain>
    </source>
</reference>
<evidence type="ECO:0000259" key="6">
    <source>
        <dbReference type="Pfam" id="PF03151"/>
    </source>
</evidence>
<dbReference type="EMBL" id="JH993099">
    <property type="protein sequence ID" value="EKX34977.1"/>
    <property type="molecule type" value="Genomic_DNA"/>
</dbReference>
<dbReference type="GO" id="GO:0016020">
    <property type="term" value="C:membrane"/>
    <property type="evidence" value="ECO:0007669"/>
    <property type="project" value="UniProtKB-SubCell"/>
</dbReference>
<reference evidence="8" key="3">
    <citation type="submission" date="2016-03" db="UniProtKB">
        <authorList>
            <consortium name="EnsemblProtists"/>
        </authorList>
    </citation>
    <scope>IDENTIFICATION</scope>
</reference>
<dbReference type="GeneID" id="17291747"/>
<feature type="transmembrane region" description="Helical" evidence="5">
    <location>
        <begin position="175"/>
        <end position="200"/>
    </location>
</feature>
<proteinExistence type="predicted"/>
<dbReference type="EnsemblProtists" id="EKX34977">
    <property type="protein sequence ID" value="EKX34977"/>
    <property type="gene ID" value="GUITHDRAFT_155603"/>
</dbReference>
<keyword evidence="2 5" id="KW-0812">Transmembrane</keyword>
<keyword evidence="9" id="KW-1185">Reference proteome</keyword>
<dbReference type="InterPro" id="IPR037185">
    <property type="entry name" value="EmrE-like"/>
</dbReference>
<evidence type="ECO:0000313" key="9">
    <source>
        <dbReference type="Proteomes" id="UP000011087"/>
    </source>
</evidence>
<feature type="transmembrane region" description="Helical" evidence="5">
    <location>
        <begin position="286"/>
        <end position="304"/>
    </location>
</feature>
<dbReference type="Pfam" id="PF03151">
    <property type="entry name" value="TPT"/>
    <property type="match status" value="1"/>
</dbReference>
<dbReference type="KEGG" id="gtt:GUITHDRAFT_155603"/>
<feature type="transmembrane region" description="Helical" evidence="5">
    <location>
        <begin position="245"/>
        <end position="266"/>
    </location>
</feature>
<reference evidence="7 9" key="1">
    <citation type="journal article" date="2012" name="Nature">
        <title>Algal genomes reveal evolutionary mosaicism and the fate of nucleomorphs.</title>
        <authorList>
            <consortium name="DOE Joint Genome Institute"/>
            <person name="Curtis B.A."/>
            <person name="Tanifuji G."/>
            <person name="Burki F."/>
            <person name="Gruber A."/>
            <person name="Irimia M."/>
            <person name="Maruyama S."/>
            <person name="Arias M.C."/>
            <person name="Ball S.G."/>
            <person name="Gile G.H."/>
            <person name="Hirakawa Y."/>
            <person name="Hopkins J.F."/>
            <person name="Kuo A."/>
            <person name="Rensing S.A."/>
            <person name="Schmutz J."/>
            <person name="Symeonidi A."/>
            <person name="Elias M."/>
            <person name="Eveleigh R.J."/>
            <person name="Herman E.K."/>
            <person name="Klute M.J."/>
            <person name="Nakayama T."/>
            <person name="Obornik M."/>
            <person name="Reyes-Prieto A."/>
            <person name="Armbrust E.V."/>
            <person name="Aves S.J."/>
            <person name="Beiko R.G."/>
            <person name="Coutinho P."/>
            <person name="Dacks J.B."/>
            <person name="Durnford D.G."/>
            <person name="Fast N.M."/>
            <person name="Green B.R."/>
            <person name="Grisdale C.J."/>
            <person name="Hempel F."/>
            <person name="Henrissat B."/>
            <person name="Hoppner M.P."/>
            <person name="Ishida K."/>
            <person name="Kim E."/>
            <person name="Koreny L."/>
            <person name="Kroth P.G."/>
            <person name="Liu Y."/>
            <person name="Malik S.B."/>
            <person name="Maier U.G."/>
            <person name="McRose D."/>
            <person name="Mock T."/>
            <person name="Neilson J.A."/>
            <person name="Onodera N.T."/>
            <person name="Poole A.M."/>
            <person name="Pritham E.J."/>
            <person name="Richards T.A."/>
            <person name="Rocap G."/>
            <person name="Roy S.W."/>
            <person name="Sarai C."/>
            <person name="Schaack S."/>
            <person name="Shirato S."/>
            <person name="Slamovits C.H."/>
            <person name="Spencer D.F."/>
            <person name="Suzuki S."/>
            <person name="Worden A.Z."/>
            <person name="Zauner S."/>
            <person name="Barry K."/>
            <person name="Bell C."/>
            <person name="Bharti A.K."/>
            <person name="Crow J.A."/>
            <person name="Grimwood J."/>
            <person name="Kramer R."/>
            <person name="Lindquist E."/>
            <person name="Lucas S."/>
            <person name="Salamov A."/>
            <person name="McFadden G.I."/>
            <person name="Lane C.E."/>
            <person name="Keeling P.J."/>
            <person name="Gray M.W."/>
            <person name="Grigoriev I.V."/>
            <person name="Archibald J.M."/>
        </authorList>
    </citation>
    <scope>NUCLEOTIDE SEQUENCE</scope>
    <source>
        <strain evidence="7 9">CCMP2712</strain>
    </source>
</reference>
<dbReference type="AlphaFoldDB" id="L1IFW8"/>
<dbReference type="Proteomes" id="UP000011087">
    <property type="component" value="Unassembled WGS sequence"/>
</dbReference>
<dbReference type="eggNOG" id="KOG1441">
    <property type="taxonomic scope" value="Eukaryota"/>
</dbReference>
<keyword evidence="3 5" id="KW-1133">Transmembrane helix</keyword>
<gene>
    <name evidence="7" type="ORF">GUITHDRAFT_155603</name>
</gene>
<organism evidence="7">
    <name type="scientific">Guillardia theta (strain CCMP2712)</name>
    <name type="common">Cryptophyte</name>
    <dbReference type="NCBI Taxonomy" id="905079"/>
    <lineage>
        <taxon>Eukaryota</taxon>
        <taxon>Cryptophyceae</taxon>
        <taxon>Pyrenomonadales</taxon>
        <taxon>Geminigeraceae</taxon>
        <taxon>Guillardia</taxon>
    </lineage>
</organism>